<evidence type="ECO:0000313" key="1">
    <source>
        <dbReference type="EMBL" id="SEI83653.1"/>
    </source>
</evidence>
<dbReference type="Pfam" id="PF05944">
    <property type="entry name" value="Phage_term_smal"/>
    <property type="match status" value="1"/>
</dbReference>
<dbReference type="InterPro" id="IPR010270">
    <property type="entry name" value="Phage_P2_GpM"/>
</dbReference>
<dbReference type="Proteomes" id="UP000199005">
    <property type="component" value="Unassembled WGS sequence"/>
</dbReference>
<dbReference type="GO" id="GO:0003677">
    <property type="term" value="F:DNA binding"/>
    <property type="evidence" value="ECO:0007669"/>
    <property type="project" value="InterPro"/>
</dbReference>
<dbReference type="EMBL" id="FNYO01000022">
    <property type="protein sequence ID" value="SEI83653.1"/>
    <property type="molecule type" value="Genomic_DNA"/>
</dbReference>
<sequence>MALSPAQRSQLRKRAAKEAAASAPAHSMAGATTYELQLLQLAQDRARLKQIQSEQGKAELKRQLLPAYAPYVEGVLSAGQGAQDEVLTTLMVWRMDAGDYAGALDIAEYVLRHGLLMPDRFARTTGCLVAEEIANAALKAQKAGGTFDLAVLERTQKLTAAQDMPDEARAKLLLATGRATLDGEAPGLPRLLIGIDLLKRAIDLHSSCGGKKDLERAERLLKNIAAPEAPEASAAAD</sequence>
<reference evidence="1 2" key="1">
    <citation type="submission" date="2016-10" db="EMBL/GenBank/DDBJ databases">
        <authorList>
            <person name="de Groot N.N."/>
        </authorList>
    </citation>
    <scope>NUCLEOTIDE SEQUENCE [LARGE SCALE GENOMIC DNA]</scope>
    <source>
        <strain evidence="1 2">DSM 1041</strain>
    </source>
</reference>
<dbReference type="STRING" id="170623.SAMN04244579_02176"/>
<organism evidence="1 2">
    <name type="scientific">Azotobacter beijerinckii</name>
    <dbReference type="NCBI Taxonomy" id="170623"/>
    <lineage>
        <taxon>Bacteria</taxon>
        <taxon>Pseudomonadati</taxon>
        <taxon>Pseudomonadota</taxon>
        <taxon>Gammaproteobacteria</taxon>
        <taxon>Pseudomonadales</taxon>
        <taxon>Pseudomonadaceae</taxon>
        <taxon>Azotobacter</taxon>
    </lineage>
</organism>
<dbReference type="GO" id="GO:0004519">
    <property type="term" value="F:endonuclease activity"/>
    <property type="evidence" value="ECO:0007669"/>
    <property type="project" value="InterPro"/>
</dbReference>
<evidence type="ECO:0000313" key="2">
    <source>
        <dbReference type="Proteomes" id="UP000199005"/>
    </source>
</evidence>
<gene>
    <name evidence="1" type="ORF">SAMN04244579_02176</name>
</gene>
<dbReference type="RefSeq" id="WP_090899406.1">
    <property type="nucleotide sequence ID" value="NZ_FNYO01000022.1"/>
</dbReference>
<accession>A0A1H6TUB4</accession>
<proteinExistence type="predicted"/>
<protein>
    <submittedName>
        <fullName evidence="1">Phage small terminase subunit</fullName>
    </submittedName>
</protein>
<dbReference type="AlphaFoldDB" id="A0A1H6TUB4"/>
<name>A0A1H6TUB4_9GAMM</name>